<dbReference type="EMBL" id="FMUN01000003">
    <property type="protein sequence ID" value="SCY15866.1"/>
    <property type="molecule type" value="Genomic_DNA"/>
</dbReference>
<sequence>MIEVKRVGDGDPMEFEVTVSEGGGQSSHRVTFAADHQARICGQASPEACLEAAFRFLLDREPKEAILGTFDVSVIAKYFPDFERKVGAYL</sequence>
<accession>A0A0P9GJ54</accession>
<protein>
    <submittedName>
        <fullName evidence="1">Uncharacterized protein</fullName>
    </submittedName>
</protein>
<keyword evidence="2" id="KW-1185">Reference proteome</keyword>
<proteinExistence type="predicted"/>
<dbReference type="AlphaFoldDB" id="A0A0P9GJ54"/>
<dbReference type="RefSeq" id="WP_054966107.1">
    <property type="nucleotide sequence ID" value="NZ_FMUN01000003.1"/>
</dbReference>
<gene>
    <name evidence="1" type="ORF">SAMN05661077_1387</name>
</gene>
<organism evidence="1 2">
    <name type="scientific">Thiohalorhabdus denitrificans</name>
    <dbReference type="NCBI Taxonomy" id="381306"/>
    <lineage>
        <taxon>Bacteria</taxon>
        <taxon>Pseudomonadati</taxon>
        <taxon>Pseudomonadota</taxon>
        <taxon>Gammaproteobacteria</taxon>
        <taxon>Thiohalorhabdales</taxon>
        <taxon>Thiohalorhabdaceae</taxon>
        <taxon>Thiohalorhabdus</taxon>
    </lineage>
</organism>
<evidence type="ECO:0000313" key="2">
    <source>
        <dbReference type="Proteomes" id="UP000183104"/>
    </source>
</evidence>
<name>A0A0P9GJ54_9GAMM</name>
<reference evidence="2" key="1">
    <citation type="submission" date="2016-10" db="EMBL/GenBank/DDBJ databases">
        <authorList>
            <person name="Varghese N."/>
        </authorList>
    </citation>
    <scope>NUCLEOTIDE SEQUENCE [LARGE SCALE GENOMIC DNA]</scope>
    <source>
        <strain evidence="2">HL 19</strain>
    </source>
</reference>
<dbReference type="OrthoDB" id="9807072at2"/>
<dbReference type="PATRIC" id="fig|381306.5.peg.262"/>
<dbReference type="Proteomes" id="UP000183104">
    <property type="component" value="Unassembled WGS sequence"/>
</dbReference>
<evidence type="ECO:0000313" key="1">
    <source>
        <dbReference type="EMBL" id="SCY15866.1"/>
    </source>
</evidence>